<dbReference type="EMBL" id="CACTIH010002499">
    <property type="protein sequence ID" value="CAA2976649.1"/>
    <property type="molecule type" value="Genomic_DNA"/>
</dbReference>
<feature type="region of interest" description="Disordered" evidence="1">
    <location>
        <begin position="65"/>
        <end position="137"/>
    </location>
</feature>
<evidence type="ECO:0000313" key="2">
    <source>
        <dbReference type="EMBL" id="CAA2976649.1"/>
    </source>
</evidence>
<organism evidence="2 3">
    <name type="scientific">Olea europaea subsp. europaea</name>
    <dbReference type="NCBI Taxonomy" id="158383"/>
    <lineage>
        <taxon>Eukaryota</taxon>
        <taxon>Viridiplantae</taxon>
        <taxon>Streptophyta</taxon>
        <taxon>Embryophyta</taxon>
        <taxon>Tracheophyta</taxon>
        <taxon>Spermatophyta</taxon>
        <taxon>Magnoliopsida</taxon>
        <taxon>eudicotyledons</taxon>
        <taxon>Gunneridae</taxon>
        <taxon>Pentapetalae</taxon>
        <taxon>asterids</taxon>
        <taxon>lamiids</taxon>
        <taxon>Lamiales</taxon>
        <taxon>Oleaceae</taxon>
        <taxon>Oleeae</taxon>
        <taxon>Olea</taxon>
    </lineage>
</organism>
<dbReference type="Gramene" id="OE9A096231T1">
    <property type="protein sequence ID" value="OE9A096231C1"/>
    <property type="gene ID" value="OE9A096231"/>
</dbReference>
<evidence type="ECO:0000313" key="3">
    <source>
        <dbReference type="Proteomes" id="UP000594638"/>
    </source>
</evidence>
<name>A0A8S0RBN0_OLEEU</name>
<reference evidence="2 3" key="1">
    <citation type="submission" date="2019-12" db="EMBL/GenBank/DDBJ databases">
        <authorList>
            <person name="Alioto T."/>
            <person name="Alioto T."/>
            <person name="Gomez Garrido J."/>
        </authorList>
    </citation>
    <scope>NUCLEOTIDE SEQUENCE [LARGE SCALE GENOMIC DNA]</scope>
</reference>
<comment type="caution">
    <text evidence="2">The sequence shown here is derived from an EMBL/GenBank/DDBJ whole genome shotgun (WGS) entry which is preliminary data.</text>
</comment>
<dbReference type="AlphaFoldDB" id="A0A8S0RBN0"/>
<feature type="compositionally biased region" description="Basic and acidic residues" evidence="1">
    <location>
        <begin position="105"/>
        <end position="115"/>
    </location>
</feature>
<keyword evidence="3" id="KW-1185">Reference proteome</keyword>
<protein>
    <submittedName>
        <fullName evidence="2">Uncharacterized protein</fullName>
    </submittedName>
</protein>
<proteinExistence type="predicted"/>
<sequence length="137" mass="15282">MRSVTRPSWLATSHISVTSSSRVSFSLFSSECPNLFLRGVCRVIHSPGYAYVRRCSVRPARRWARSLTPGSTSRSHRSDCVSRGPESCQRDLSRERGSPPSGPCRIDRRGRRDTLVPKGLKVASSVARSLSRRRASH</sequence>
<feature type="compositionally biased region" description="Basic and acidic residues" evidence="1">
    <location>
        <begin position="88"/>
        <end position="97"/>
    </location>
</feature>
<gene>
    <name evidence="2" type="ORF">OLEA9_A096231</name>
</gene>
<accession>A0A8S0RBN0</accession>
<dbReference type="Proteomes" id="UP000594638">
    <property type="component" value="Unassembled WGS sequence"/>
</dbReference>
<evidence type="ECO:0000256" key="1">
    <source>
        <dbReference type="SAM" id="MobiDB-lite"/>
    </source>
</evidence>